<dbReference type="PANTHER" id="PTHR45566">
    <property type="entry name" value="HTH-TYPE TRANSCRIPTIONAL REGULATOR YHJB-RELATED"/>
    <property type="match status" value="1"/>
</dbReference>
<evidence type="ECO:0000313" key="3">
    <source>
        <dbReference type="EMBL" id="APR04589.1"/>
    </source>
</evidence>
<keyword evidence="2" id="KW-0238">DNA-binding</keyword>
<dbReference type="OrthoDB" id="3623000at2"/>
<dbReference type="InterPro" id="IPR058245">
    <property type="entry name" value="NreC/VraR/RcsB-like_REC"/>
</dbReference>
<dbReference type="KEGG" id="tcl:Tchl_1731"/>
<keyword evidence="1" id="KW-0597">Phosphoprotein</keyword>
<dbReference type="InterPro" id="IPR016032">
    <property type="entry name" value="Sig_transdc_resp-reg_C-effctor"/>
</dbReference>
<dbReference type="SUPFAM" id="SSF52172">
    <property type="entry name" value="CheY-like"/>
    <property type="match status" value="1"/>
</dbReference>
<dbReference type="AlphaFoldDB" id="A0A1H5XUJ4"/>
<sequence length="209" mass="21926">MTKILIVEDHALVREAMTQSLSRLEPGVECLEADSANAALGIIEGDGSLDLAVIDLVLPDMSGFSLLAVLARRFPDVPALVVSAIDDDASVRRAMKAGASGFVSKSSSGEILLQAVREVLAGGMPMPARAGRAAPMPRQGTLGERFGLTAAQARVLELLACGKTNREIGEQLGLSEGTVKVHMTAIFRALGVSNRAQALVLLARQGERL</sequence>
<proteinExistence type="predicted"/>
<dbReference type="SUPFAM" id="SSF46894">
    <property type="entry name" value="C-terminal effector domain of the bipartite response regulators"/>
    <property type="match status" value="1"/>
</dbReference>
<dbReference type="InterPro" id="IPR001789">
    <property type="entry name" value="Sig_transdc_resp-reg_receiver"/>
</dbReference>
<dbReference type="CDD" id="cd17535">
    <property type="entry name" value="REC_NarL-like"/>
    <property type="match status" value="1"/>
</dbReference>
<dbReference type="PROSITE" id="PS50110">
    <property type="entry name" value="RESPONSE_REGULATORY"/>
    <property type="match status" value="1"/>
</dbReference>
<dbReference type="InterPro" id="IPR036388">
    <property type="entry name" value="WH-like_DNA-bd_sf"/>
</dbReference>
<gene>
    <name evidence="3" type="ORF">Tchl_1731</name>
</gene>
<dbReference type="PRINTS" id="PR00038">
    <property type="entry name" value="HTHLUXR"/>
</dbReference>
<dbReference type="PROSITE" id="PS50043">
    <property type="entry name" value="HTH_LUXR_2"/>
    <property type="match status" value="1"/>
</dbReference>
<dbReference type="RefSeq" id="WP_075148049.1">
    <property type="nucleotide sequence ID" value="NZ_CP018839.1"/>
</dbReference>
<dbReference type="Pfam" id="PF00196">
    <property type="entry name" value="GerE"/>
    <property type="match status" value="1"/>
</dbReference>
<dbReference type="Proteomes" id="UP000185739">
    <property type="component" value="Chromosome"/>
</dbReference>
<evidence type="ECO:0000313" key="4">
    <source>
        <dbReference type="Proteomes" id="UP000185739"/>
    </source>
</evidence>
<accession>A0A1H5XUJ4</accession>
<dbReference type="InterPro" id="IPR011006">
    <property type="entry name" value="CheY-like_superfamily"/>
</dbReference>
<dbReference type="CDD" id="cd06170">
    <property type="entry name" value="LuxR_C_like"/>
    <property type="match status" value="1"/>
</dbReference>
<evidence type="ECO:0000256" key="2">
    <source>
        <dbReference type="ARBA" id="ARBA00023125"/>
    </source>
</evidence>
<dbReference type="Gene3D" id="3.40.50.2300">
    <property type="match status" value="1"/>
</dbReference>
<dbReference type="EMBL" id="CP018839">
    <property type="protein sequence ID" value="APR04589.1"/>
    <property type="molecule type" value="Genomic_DNA"/>
</dbReference>
<reference evidence="3 4" key="1">
    <citation type="submission" date="2016-12" db="EMBL/GenBank/DDBJ databases">
        <title>Complete genome sequence of Thauera chlorobenzoica, a Betaproteobacterium degrading haloaromatics anaerobically to CO2 and halides.</title>
        <authorList>
            <person name="Goris T."/>
            <person name="Mergelsberg M."/>
            <person name="Boll M."/>
        </authorList>
    </citation>
    <scope>NUCLEOTIDE SEQUENCE [LARGE SCALE GENOMIC DNA]</scope>
    <source>
        <strain evidence="3 4">3CB1</strain>
    </source>
</reference>
<organism evidence="3 4">
    <name type="scientific">Thauera chlorobenzoica</name>
    <dbReference type="NCBI Taxonomy" id="96773"/>
    <lineage>
        <taxon>Bacteria</taxon>
        <taxon>Pseudomonadati</taxon>
        <taxon>Pseudomonadota</taxon>
        <taxon>Betaproteobacteria</taxon>
        <taxon>Rhodocyclales</taxon>
        <taxon>Zoogloeaceae</taxon>
        <taxon>Thauera</taxon>
    </lineage>
</organism>
<dbReference type="Pfam" id="PF00072">
    <property type="entry name" value="Response_reg"/>
    <property type="match status" value="1"/>
</dbReference>
<dbReference type="InterPro" id="IPR051015">
    <property type="entry name" value="EvgA-like"/>
</dbReference>
<dbReference type="GO" id="GO:0003677">
    <property type="term" value="F:DNA binding"/>
    <property type="evidence" value="ECO:0007669"/>
    <property type="project" value="InterPro"/>
</dbReference>
<dbReference type="InterPro" id="IPR000792">
    <property type="entry name" value="Tscrpt_reg_LuxR_C"/>
</dbReference>
<protein>
    <submittedName>
        <fullName evidence="3">Transcriptional regulator, LuxR family</fullName>
    </submittedName>
</protein>
<dbReference type="STRING" id="96773.Tchl_1731"/>
<dbReference type="SMART" id="SM00421">
    <property type="entry name" value="HTH_LUXR"/>
    <property type="match status" value="1"/>
</dbReference>
<dbReference type="GO" id="GO:0000160">
    <property type="term" value="P:phosphorelay signal transduction system"/>
    <property type="evidence" value="ECO:0007669"/>
    <property type="project" value="InterPro"/>
</dbReference>
<evidence type="ECO:0000256" key="1">
    <source>
        <dbReference type="ARBA" id="ARBA00022553"/>
    </source>
</evidence>
<name>A0A1H5XUJ4_9RHOO</name>
<dbReference type="SMART" id="SM00448">
    <property type="entry name" value="REC"/>
    <property type="match status" value="1"/>
</dbReference>
<dbReference type="PANTHER" id="PTHR45566:SF1">
    <property type="entry name" value="HTH-TYPE TRANSCRIPTIONAL REGULATOR YHJB-RELATED"/>
    <property type="match status" value="1"/>
</dbReference>
<dbReference type="Gene3D" id="1.10.10.10">
    <property type="entry name" value="Winged helix-like DNA-binding domain superfamily/Winged helix DNA-binding domain"/>
    <property type="match status" value="1"/>
</dbReference>
<dbReference type="GO" id="GO:0006355">
    <property type="term" value="P:regulation of DNA-templated transcription"/>
    <property type="evidence" value="ECO:0007669"/>
    <property type="project" value="InterPro"/>
</dbReference>
<keyword evidence="4" id="KW-1185">Reference proteome</keyword>